<dbReference type="InterPro" id="IPR012312">
    <property type="entry name" value="Hemerythrin-like"/>
</dbReference>
<gene>
    <name evidence="2" type="ORF">SAMN05443668_11023</name>
</gene>
<dbReference type="EMBL" id="FRCS01000010">
    <property type="protein sequence ID" value="SHN44027.1"/>
    <property type="molecule type" value="Genomic_DNA"/>
</dbReference>
<organism evidence="2 3">
    <name type="scientific">Cryptosporangium aurantiacum</name>
    <dbReference type="NCBI Taxonomy" id="134849"/>
    <lineage>
        <taxon>Bacteria</taxon>
        <taxon>Bacillati</taxon>
        <taxon>Actinomycetota</taxon>
        <taxon>Actinomycetes</taxon>
        <taxon>Cryptosporangiales</taxon>
        <taxon>Cryptosporangiaceae</taxon>
        <taxon>Cryptosporangium</taxon>
    </lineage>
</organism>
<dbReference type="CDD" id="cd12108">
    <property type="entry name" value="Hr-like"/>
    <property type="match status" value="1"/>
</dbReference>
<feature type="domain" description="Hemerythrin-like" evidence="1">
    <location>
        <begin position="21"/>
        <end position="154"/>
    </location>
</feature>
<dbReference type="RefSeq" id="WP_073261048.1">
    <property type="nucleotide sequence ID" value="NZ_FRCS01000010.1"/>
</dbReference>
<evidence type="ECO:0000313" key="2">
    <source>
        <dbReference type="EMBL" id="SHN44027.1"/>
    </source>
</evidence>
<proteinExistence type="predicted"/>
<keyword evidence="3" id="KW-1185">Reference proteome</keyword>
<dbReference type="STRING" id="134849.SAMN05443668_11023"/>
<dbReference type="AlphaFoldDB" id="A0A1M7RCK8"/>
<name>A0A1M7RCK8_9ACTN</name>
<reference evidence="2 3" key="1">
    <citation type="submission" date="2016-11" db="EMBL/GenBank/DDBJ databases">
        <authorList>
            <person name="Jaros S."/>
            <person name="Januszkiewicz K."/>
            <person name="Wedrychowicz H."/>
        </authorList>
    </citation>
    <scope>NUCLEOTIDE SEQUENCE [LARGE SCALE GENOMIC DNA]</scope>
    <source>
        <strain evidence="2 3">DSM 46144</strain>
    </source>
</reference>
<evidence type="ECO:0000259" key="1">
    <source>
        <dbReference type="Pfam" id="PF01814"/>
    </source>
</evidence>
<dbReference type="Proteomes" id="UP000184440">
    <property type="component" value="Unassembled WGS sequence"/>
</dbReference>
<evidence type="ECO:0000313" key="3">
    <source>
        <dbReference type="Proteomes" id="UP000184440"/>
    </source>
</evidence>
<protein>
    <submittedName>
        <fullName evidence="2">Hemerythrin HHE cation binding domain-containing protein</fullName>
    </submittedName>
</protein>
<sequence>MRPIDVRPRNPGDPVPDTLGLRLAHRVMLADAARLAALVEDIAAGQTRCDRPRARAIAAYLVSFCDSVHHHHTVEDAVLRPVVEASAGSRIDFTGLTDDHAELDPRLDQLRVAAAAFAAEPDEDTATTLAVGLAELRDLLSEHIADEEAALLPIIEAYVSVANWDGVERQIRERADLAFEVPRIVAVTTPEELAALKADGGLVIRLLLAVLGPRFRKRERAVFGP</sequence>
<accession>A0A1M7RCK8</accession>
<dbReference type="Pfam" id="PF01814">
    <property type="entry name" value="Hemerythrin"/>
    <property type="match status" value="1"/>
</dbReference>
<dbReference type="OrthoDB" id="5197650at2"/>
<dbReference type="Gene3D" id="1.20.120.520">
    <property type="entry name" value="nmb1532 protein domain like"/>
    <property type="match status" value="1"/>
</dbReference>